<comment type="similarity">
    <text evidence="1">Belongs to the enoyl-CoA hydratase/isomerase family.</text>
</comment>
<accession>A0ABX7BQW9</accession>
<evidence type="ECO:0000313" key="3">
    <source>
        <dbReference type="Proteomes" id="UP000595448"/>
    </source>
</evidence>
<dbReference type="EMBL" id="CP067977">
    <property type="protein sequence ID" value="QQQ17910.1"/>
    <property type="molecule type" value="Genomic_DNA"/>
</dbReference>
<dbReference type="Gene3D" id="3.90.226.10">
    <property type="entry name" value="2-enoyl-CoA Hydratase, Chain A, domain 1"/>
    <property type="match status" value="1"/>
</dbReference>
<dbReference type="RefSeq" id="WP_201102285.1">
    <property type="nucleotide sequence ID" value="NZ_CP067977.1"/>
</dbReference>
<proteinExistence type="inferred from homology"/>
<evidence type="ECO:0000256" key="1">
    <source>
        <dbReference type="ARBA" id="ARBA00005254"/>
    </source>
</evidence>
<sequence length="271" mass="29026">MSDTEAAVLVDRPAEGVARITLNRPEALNSFTFDMYEALIAAFEGLRDDPDARVIVLTGAGRAFCAGHDVRAGSKPGWVRPGLGRIQAGKYTMRVLGQIPVLMRSMPQPIICAVNGTAAGIGYSLALASDLTIAARSSKFVNVIHNAATGAELGMSYLLPRAVGTQRAAELLLTARPVLSDEAERIGLVLRTVEDEALMDEALKLADAIAVNSPVGIWLTKQSLWFNQSAGSLEAAIELENRAVLASQATEDAVEKRTSAMEKRRPNFKHT</sequence>
<protein>
    <submittedName>
        <fullName evidence="2">Enoyl-CoA hydratase/isomerase family protein</fullName>
    </submittedName>
</protein>
<dbReference type="Pfam" id="PF00378">
    <property type="entry name" value="ECH_1"/>
    <property type="match status" value="1"/>
</dbReference>
<keyword evidence="3" id="KW-1185">Reference proteome</keyword>
<dbReference type="InterPro" id="IPR014748">
    <property type="entry name" value="Enoyl-CoA_hydra_C"/>
</dbReference>
<dbReference type="InterPro" id="IPR001753">
    <property type="entry name" value="Enoyl-CoA_hydra/iso"/>
</dbReference>
<dbReference type="CDD" id="cd06558">
    <property type="entry name" value="crotonase-like"/>
    <property type="match status" value="1"/>
</dbReference>
<organism evidence="2 3">
    <name type="scientific">Brevundimonas vitisensis</name>
    <dbReference type="NCBI Taxonomy" id="2800818"/>
    <lineage>
        <taxon>Bacteria</taxon>
        <taxon>Pseudomonadati</taxon>
        <taxon>Pseudomonadota</taxon>
        <taxon>Alphaproteobacteria</taxon>
        <taxon>Caulobacterales</taxon>
        <taxon>Caulobacteraceae</taxon>
        <taxon>Brevundimonas</taxon>
    </lineage>
</organism>
<dbReference type="Proteomes" id="UP000595448">
    <property type="component" value="Chromosome"/>
</dbReference>
<gene>
    <name evidence="2" type="ORF">JIP62_11300</name>
</gene>
<dbReference type="SUPFAM" id="SSF52096">
    <property type="entry name" value="ClpP/crotonase"/>
    <property type="match status" value="1"/>
</dbReference>
<dbReference type="PANTHER" id="PTHR43802">
    <property type="entry name" value="ENOYL-COA HYDRATASE"/>
    <property type="match status" value="1"/>
</dbReference>
<reference evidence="2 3" key="1">
    <citation type="submission" date="2021-01" db="EMBL/GenBank/DDBJ databases">
        <title>Brevundimonas vitis sp. nov., an bacterium isolated from grape (Vitis vinifera).</title>
        <authorList>
            <person name="Jiang L."/>
            <person name="Lee J."/>
        </authorList>
    </citation>
    <scope>NUCLEOTIDE SEQUENCE [LARGE SCALE GENOMIC DNA]</scope>
    <source>
        <strain evidence="2 3">GRTSA-9</strain>
    </source>
</reference>
<dbReference type="Gene3D" id="1.10.12.10">
    <property type="entry name" value="Lyase 2-enoyl-coa Hydratase, Chain A, domain 2"/>
    <property type="match status" value="1"/>
</dbReference>
<dbReference type="PANTHER" id="PTHR43802:SF1">
    <property type="entry name" value="IP11341P-RELATED"/>
    <property type="match status" value="1"/>
</dbReference>
<evidence type="ECO:0000313" key="2">
    <source>
        <dbReference type="EMBL" id="QQQ17910.1"/>
    </source>
</evidence>
<dbReference type="InterPro" id="IPR029045">
    <property type="entry name" value="ClpP/crotonase-like_dom_sf"/>
</dbReference>
<name>A0ABX7BQW9_9CAUL</name>